<sequence length="92" mass="10727">MSPRPRPDRQPDYPKTPQAATSPDEIRHIELDQHHPQDHHMPQLPHHPQHMSVLPPQHDTHTKPEADEFPPHTNQPEPIKPEKKITRTGIEH</sequence>
<feature type="compositionally biased region" description="Basic and acidic residues" evidence="1">
    <location>
        <begin position="1"/>
        <end position="12"/>
    </location>
</feature>
<evidence type="ECO:0000256" key="1">
    <source>
        <dbReference type="SAM" id="MobiDB-lite"/>
    </source>
</evidence>
<dbReference type="HOGENOM" id="CLU_2406404_0_0_2"/>
<feature type="region of interest" description="Disordered" evidence="1">
    <location>
        <begin position="1"/>
        <end position="92"/>
    </location>
</feature>
<feature type="compositionally biased region" description="Basic and acidic residues" evidence="1">
    <location>
        <begin position="58"/>
        <end position="70"/>
    </location>
</feature>
<dbReference type="eggNOG" id="arCOG09453">
    <property type="taxonomic scope" value="Archaea"/>
</dbReference>
<keyword evidence="3" id="KW-1185">Reference proteome</keyword>
<dbReference type="GeneID" id="41344273"/>
<dbReference type="KEGG" id="mpl:Mpal_0928"/>
<dbReference type="EMBL" id="CP001338">
    <property type="protein sequence ID" value="ACL16280.1"/>
    <property type="molecule type" value="Genomic_DNA"/>
</dbReference>
<reference evidence="2 3" key="1">
    <citation type="journal article" date="2015" name="Genome Announc.">
        <title>Complete Genome Sequence of Methanosphaerula palustris E1-9CT, a Hydrogenotrophic Methanogen Isolated from a Minerotrophic Fen Peatland.</title>
        <authorList>
            <person name="Cadillo-Quiroz H."/>
            <person name="Browne P."/>
            <person name="Kyrpides N."/>
            <person name="Woyke T."/>
            <person name="Goodwin L."/>
            <person name="Detter C."/>
            <person name="Yavitt J.B."/>
            <person name="Zinder S.H."/>
        </authorList>
    </citation>
    <scope>NUCLEOTIDE SEQUENCE [LARGE SCALE GENOMIC DNA]</scope>
    <source>
        <strain evidence="3">ATCC BAA-1556 / DSM 19958 / E1-9c</strain>
    </source>
</reference>
<evidence type="ECO:0000313" key="2">
    <source>
        <dbReference type="EMBL" id="ACL16280.1"/>
    </source>
</evidence>
<organism evidence="2 3">
    <name type="scientific">Methanosphaerula palustris (strain ATCC BAA-1556 / DSM 19958 / E1-9c)</name>
    <dbReference type="NCBI Taxonomy" id="521011"/>
    <lineage>
        <taxon>Archaea</taxon>
        <taxon>Methanobacteriati</taxon>
        <taxon>Methanobacteriota</taxon>
        <taxon>Stenosarchaea group</taxon>
        <taxon>Methanomicrobia</taxon>
        <taxon>Methanomicrobiales</taxon>
        <taxon>Methanoregulaceae</taxon>
        <taxon>Methanosphaerula</taxon>
    </lineage>
</organism>
<feature type="compositionally biased region" description="Basic and acidic residues" evidence="1">
    <location>
        <begin position="24"/>
        <end position="41"/>
    </location>
</feature>
<gene>
    <name evidence="2" type="ordered locus">Mpal_0928</name>
</gene>
<dbReference type="Proteomes" id="UP000002457">
    <property type="component" value="Chromosome"/>
</dbReference>
<dbReference type="AlphaFoldDB" id="B8GGM5"/>
<name>B8GGM5_METPE</name>
<dbReference type="STRING" id="521011.Mpal_0928"/>
<proteinExistence type="predicted"/>
<protein>
    <submittedName>
        <fullName evidence="2">Uncharacterized protein</fullName>
    </submittedName>
</protein>
<evidence type="ECO:0000313" key="3">
    <source>
        <dbReference type="Proteomes" id="UP000002457"/>
    </source>
</evidence>
<feature type="compositionally biased region" description="Basic and acidic residues" evidence="1">
    <location>
        <begin position="79"/>
        <end position="92"/>
    </location>
</feature>
<accession>B8GGM5</accession>
<dbReference type="RefSeq" id="WP_012617599.1">
    <property type="nucleotide sequence ID" value="NC_011832.1"/>
</dbReference>